<dbReference type="InterPro" id="IPR036866">
    <property type="entry name" value="RibonucZ/Hydroxyglut_hydro"/>
</dbReference>
<dbReference type="EMBL" id="JBEPLU010000005">
    <property type="protein sequence ID" value="MET3528676.1"/>
    <property type="molecule type" value="Genomic_DNA"/>
</dbReference>
<name>A0ABV2ENP3_9CAUL</name>
<dbReference type="SMART" id="SM00849">
    <property type="entry name" value="Lactamase_B"/>
    <property type="match status" value="1"/>
</dbReference>
<dbReference type="Pfam" id="PF00753">
    <property type="entry name" value="Lactamase_B"/>
    <property type="match status" value="1"/>
</dbReference>
<dbReference type="InterPro" id="IPR011108">
    <property type="entry name" value="RMMBL"/>
</dbReference>
<keyword evidence="5" id="KW-1185">Reference proteome</keyword>
<dbReference type="InterPro" id="IPR050698">
    <property type="entry name" value="MBL"/>
</dbReference>
<dbReference type="Proteomes" id="UP001549110">
    <property type="component" value="Unassembled WGS sequence"/>
</dbReference>
<sequence>MASLTLTSLGGAGTVTGSKHLLQLGGRRILVDCGLFQGLKALRLKNWEPFPIEPESIDTVILTHAHLDHSGYLPRLVREGFRGEVICSSATADLCELMLLDSAKIQESDAAFANRHGFSRHKPALPLYGKHDAERALERLRPVPFGSVMDLGHGAHLTLRHAGHILGAATAEIRWGGQTVVFSGDLGRYGDPITPDPEPVAAADYLLVESTYGDRKHDNVDPAEALLEIVERTSRRGGTVIIPAFAVGRAQELLHHFWRLKAAGHLGLIPIYLDSPMAIDATGLLHRHMEDHRLPPDVCRASCAVATYTRDVEESKALSANPMPKVIISASGMATGGRVLHHLKAFGRDSRNTVLFAGYQAAGTRGEALVRGAREVKIHGQWIPINAEIASLPSLSAHADADEILRWLGGFERPPKRTFIVHGEPEAALALQSRISEALGWDSHISEQDEAQRLS</sequence>
<feature type="domain" description="Beta-Casp" evidence="3">
    <location>
        <begin position="250"/>
        <end position="369"/>
    </location>
</feature>
<dbReference type="Gene3D" id="3.40.50.10890">
    <property type="match status" value="1"/>
</dbReference>
<dbReference type="Pfam" id="PF10996">
    <property type="entry name" value="Beta-Casp"/>
    <property type="match status" value="1"/>
</dbReference>
<dbReference type="CDD" id="cd16295">
    <property type="entry name" value="TTHA0252-CPSF-like_MBL-fold"/>
    <property type="match status" value="1"/>
</dbReference>
<evidence type="ECO:0000259" key="3">
    <source>
        <dbReference type="SMART" id="SM01027"/>
    </source>
</evidence>
<accession>A0ABV2ENP3</accession>
<comment type="caution">
    <text evidence="4">The sequence shown here is derived from an EMBL/GenBank/DDBJ whole genome shotgun (WGS) entry which is preliminary data.</text>
</comment>
<dbReference type="InterPro" id="IPR022712">
    <property type="entry name" value="Beta_Casp"/>
</dbReference>
<dbReference type="PANTHER" id="PTHR11203">
    <property type="entry name" value="CLEAVAGE AND POLYADENYLATION SPECIFICITY FACTOR FAMILY MEMBER"/>
    <property type="match status" value="1"/>
</dbReference>
<feature type="domain" description="Metallo-beta-lactamase" evidence="2">
    <location>
        <begin position="16"/>
        <end position="245"/>
    </location>
</feature>
<gene>
    <name evidence="4" type="ORF">ABID41_003818</name>
</gene>
<evidence type="ECO:0000313" key="5">
    <source>
        <dbReference type="Proteomes" id="UP001549110"/>
    </source>
</evidence>
<proteinExistence type="predicted"/>
<evidence type="ECO:0000259" key="2">
    <source>
        <dbReference type="SMART" id="SM00849"/>
    </source>
</evidence>
<dbReference type="SMART" id="SM01027">
    <property type="entry name" value="Beta-Casp"/>
    <property type="match status" value="1"/>
</dbReference>
<reference evidence="4 5" key="1">
    <citation type="submission" date="2024-06" db="EMBL/GenBank/DDBJ databases">
        <title>Genomic Encyclopedia of Type Strains, Phase IV (KMG-IV): sequencing the most valuable type-strain genomes for metagenomic binning, comparative biology and taxonomic classification.</title>
        <authorList>
            <person name="Goeker M."/>
        </authorList>
    </citation>
    <scope>NUCLEOTIDE SEQUENCE [LARGE SCALE GENOMIC DNA]</scope>
    <source>
        <strain evidence="4 5">DSM 17809</strain>
    </source>
</reference>
<protein>
    <submittedName>
        <fullName evidence="4">Metallo-beta-lactamase family protein</fullName>
    </submittedName>
</protein>
<organism evidence="4 5">
    <name type="scientific">Phenylobacterium koreense</name>
    <dbReference type="NCBI Taxonomy" id="266125"/>
    <lineage>
        <taxon>Bacteria</taxon>
        <taxon>Pseudomonadati</taxon>
        <taxon>Pseudomonadota</taxon>
        <taxon>Alphaproteobacteria</taxon>
        <taxon>Caulobacterales</taxon>
        <taxon>Caulobacteraceae</taxon>
        <taxon>Phenylobacterium</taxon>
    </lineage>
</organism>
<dbReference type="PANTHER" id="PTHR11203:SF37">
    <property type="entry name" value="INTEGRATOR COMPLEX SUBUNIT 11"/>
    <property type="match status" value="1"/>
</dbReference>
<dbReference type="SUPFAM" id="SSF56281">
    <property type="entry name" value="Metallo-hydrolase/oxidoreductase"/>
    <property type="match status" value="1"/>
</dbReference>
<dbReference type="Pfam" id="PF07521">
    <property type="entry name" value="RMMBL"/>
    <property type="match status" value="1"/>
</dbReference>
<evidence type="ECO:0000256" key="1">
    <source>
        <dbReference type="ARBA" id="ARBA00022801"/>
    </source>
</evidence>
<dbReference type="RefSeq" id="WP_354298535.1">
    <property type="nucleotide sequence ID" value="NZ_JBEPLU010000005.1"/>
</dbReference>
<evidence type="ECO:0000313" key="4">
    <source>
        <dbReference type="EMBL" id="MET3528676.1"/>
    </source>
</evidence>
<dbReference type="InterPro" id="IPR001279">
    <property type="entry name" value="Metallo-B-lactamas"/>
</dbReference>
<keyword evidence="1" id="KW-0378">Hydrolase</keyword>
<dbReference type="Gene3D" id="3.60.15.10">
    <property type="entry name" value="Ribonuclease Z/Hydroxyacylglutathione hydrolase-like"/>
    <property type="match status" value="1"/>
</dbReference>